<protein>
    <submittedName>
        <fullName evidence="1">Cullin-like protein</fullName>
    </submittedName>
</protein>
<accession>A0A392TW27</accession>
<evidence type="ECO:0000313" key="2">
    <source>
        <dbReference type="Proteomes" id="UP000265520"/>
    </source>
</evidence>
<dbReference type="EMBL" id="LXQA010674604">
    <property type="protein sequence ID" value="MCI65371.1"/>
    <property type="molecule type" value="Genomic_DNA"/>
</dbReference>
<reference evidence="1 2" key="1">
    <citation type="journal article" date="2018" name="Front. Plant Sci.">
        <title>Red Clover (Trifolium pratense) and Zigzag Clover (T. medium) - A Picture of Genomic Similarities and Differences.</title>
        <authorList>
            <person name="Dluhosova J."/>
            <person name="Istvanek J."/>
            <person name="Nedelnik J."/>
            <person name="Repkova J."/>
        </authorList>
    </citation>
    <scope>NUCLEOTIDE SEQUENCE [LARGE SCALE GENOMIC DNA]</scope>
    <source>
        <strain evidence="2">cv. 10/8</strain>
        <tissue evidence="1">Leaf</tissue>
    </source>
</reference>
<proteinExistence type="predicted"/>
<sequence length="70" mass="8109">MITAKGWNKYFEMLNGLIDTGMVKEFRMKAHVFYKVSARMEEEKAIKEDPSLAGKMRAEMGLCEFKETVI</sequence>
<name>A0A392TW27_9FABA</name>
<keyword evidence="2" id="KW-1185">Reference proteome</keyword>
<evidence type="ECO:0000313" key="1">
    <source>
        <dbReference type="EMBL" id="MCI65371.1"/>
    </source>
</evidence>
<dbReference type="Proteomes" id="UP000265520">
    <property type="component" value="Unassembled WGS sequence"/>
</dbReference>
<dbReference type="AlphaFoldDB" id="A0A392TW27"/>
<feature type="non-terminal residue" evidence="1">
    <location>
        <position position="70"/>
    </location>
</feature>
<organism evidence="1 2">
    <name type="scientific">Trifolium medium</name>
    <dbReference type="NCBI Taxonomy" id="97028"/>
    <lineage>
        <taxon>Eukaryota</taxon>
        <taxon>Viridiplantae</taxon>
        <taxon>Streptophyta</taxon>
        <taxon>Embryophyta</taxon>
        <taxon>Tracheophyta</taxon>
        <taxon>Spermatophyta</taxon>
        <taxon>Magnoliopsida</taxon>
        <taxon>eudicotyledons</taxon>
        <taxon>Gunneridae</taxon>
        <taxon>Pentapetalae</taxon>
        <taxon>rosids</taxon>
        <taxon>fabids</taxon>
        <taxon>Fabales</taxon>
        <taxon>Fabaceae</taxon>
        <taxon>Papilionoideae</taxon>
        <taxon>50 kb inversion clade</taxon>
        <taxon>NPAAA clade</taxon>
        <taxon>Hologalegina</taxon>
        <taxon>IRL clade</taxon>
        <taxon>Trifolieae</taxon>
        <taxon>Trifolium</taxon>
    </lineage>
</organism>
<comment type="caution">
    <text evidence="1">The sequence shown here is derived from an EMBL/GenBank/DDBJ whole genome shotgun (WGS) entry which is preliminary data.</text>
</comment>